<accession>A0A816BS42</accession>
<sequence>MRSGNVSGLEYISQNLYLFICLTAGDVTVIGDMAIGWIAKNGKLYFQDPYSPGFVICYQLYIRQVKIGVVCEIEKKTIGQQFSSSLYSIQKILCTFQFT</sequence>
<keyword evidence="4" id="KW-1185">Reference proteome</keyword>
<dbReference type="EMBL" id="CAJNOJ010000970">
    <property type="protein sequence ID" value="CAF1536378.1"/>
    <property type="molecule type" value="Genomic_DNA"/>
</dbReference>
<evidence type="ECO:0000256" key="1">
    <source>
        <dbReference type="SAM" id="Phobius"/>
    </source>
</evidence>
<proteinExistence type="predicted"/>
<feature type="transmembrane region" description="Helical" evidence="1">
    <location>
        <begin position="16"/>
        <end position="39"/>
    </location>
</feature>
<organism evidence="3 4">
    <name type="scientific">Adineta ricciae</name>
    <name type="common">Rotifer</name>
    <dbReference type="NCBI Taxonomy" id="249248"/>
    <lineage>
        <taxon>Eukaryota</taxon>
        <taxon>Metazoa</taxon>
        <taxon>Spiralia</taxon>
        <taxon>Gnathifera</taxon>
        <taxon>Rotifera</taxon>
        <taxon>Eurotatoria</taxon>
        <taxon>Bdelloidea</taxon>
        <taxon>Adinetida</taxon>
        <taxon>Adinetidae</taxon>
        <taxon>Adineta</taxon>
    </lineage>
</organism>
<dbReference type="Proteomes" id="UP000663852">
    <property type="component" value="Unassembled WGS sequence"/>
</dbReference>
<dbReference type="EMBL" id="CAJNOR010007163">
    <property type="protein sequence ID" value="CAF1611996.1"/>
    <property type="molecule type" value="Genomic_DNA"/>
</dbReference>
<name>A0A816BS42_ADIRI</name>
<reference evidence="3" key="1">
    <citation type="submission" date="2021-02" db="EMBL/GenBank/DDBJ databases">
        <authorList>
            <person name="Nowell W R."/>
        </authorList>
    </citation>
    <scope>NUCLEOTIDE SEQUENCE</scope>
</reference>
<evidence type="ECO:0000313" key="3">
    <source>
        <dbReference type="EMBL" id="CAF1611996.1"/>
    </source>
</evidence>
<gene>
    <name evidence="2" type="ORF">EDS130_LOCUS44979</name>
    <name evidence="3" type="ORF">XAT740_LOCUS49024</name>
</gene>
<keyword evidence="1" id="KW-0472">Membrane</keyword>
<comment type="caution">
    <text evidence="3">The sequence shown here is derived from an EMBL/GenBank/DDBJ whole genome shotgun (WGS) entry which is preliminary data.</text>
</comment>
<dbReference type="AlphaFoldDB" id="A0A816BS42"/>
<dbReference type="OrthoDB" id="10003276at2759"/>
<evidence type="ECO:0000313" key="2">
    <source>
        <dbReference type="EMBL" id="CAF1536378.1"/>
    </source>
</evidence>
<protein>
    <submittedName>
        <fullName evidence="3">Uncharacterized protein</fullName>
    </submittedName>
</protein>
<keyword evidence="1" id="KW-0812">Transmembrane</keyword>
<keyword evidence="1" id="KW-1133">Transmembrane helix</keyword>
<dbReference type="Proteomes" id="UP000663828">
    <property type="component" value="Unassembled WGS sequence"/>
</dbReference>
<evidence type="ECO:0000313" key="4">
    <source>
        <dbReference type="Proteomes" id="UP000663828"/>
    </source>
</evidence>